<name>A0ABS3UT71_9ACTN</name>
<organism evidence="5 6">
    <name type="scientific">Actinoplanes flavus</name>
    <dbReference type="NCBI Taxonomy" id="2820290"/>
    <lineage>
        <taxon>Bacteria</taxon>
        <taxon>Bacillati</taxon>
        <taxon>Actinomycetota</taxon>
        <taxon>Actinomycetes</taxon>
        <taxon>Micromonosporales</taxon>
        <taxon>Micromonosporaceae</taxon>
        <taxon>Actinoplanes</taxon>
    </lineage>
</organism>
<proteinExistence type="inferred from homology"/>
<evidence type="ECO:0000256" key="1">
    <source>
        <dbReference type="ARBA" id="ARBA00006767"/>
    </source>
</evidence>
<dbReference type="PANTHER" id="PTHR10724:SF7">
    <property type="entry name" value="SMALL RIBOSOMAL SUBUNIT PROTEIN BS1C"/>
    <property type="match status" value="1"/>
</dbReference>
<sequence length="176" mass="19141">MDRPDVSAAVMRFLATLDPGDVVHGTVARIENFGVFVNLDDGPEPEIGYVPPPEVSWKWISSARDVVAEGQRVAGRILAVDTDFRGQAVLSLCALQPNPWTVWATRVGSLVTGRVDRNVVALGVFVELDEGIAGLLPRDEVAVAGEQARLLPGRELTVRIAEVEVPRRRIRLSLPT</sequence>
<keyword evidence="2 5" id="KW-0689">Ribosomal protein</keyword>
<dbReference type="EMBL" id="JAGFNS010000023">
    <property type="protein sequence ID" value="MBO3741756.1"/>
    <property type="molecule type" value="Genomic_DNA"/>
</dbReference>
<dbReference type="SMART" id="SM00316">
    <property type="entry name" value="S1"/>
    <property type="match status" value="2"/>
</dbReference>
<dbReference type="Gene3D" id="2.40.50.140">
    <property type="entry name" value="Nucleic acid-binding proteins"/>
    <property type="match status" value="2"/>
</dbReference>
<keyword evidence="3" id="KW-0687">Ribonucleoprotein</keyword>
<protein>
    <submittedName>
        <fullName evidence="5">30S ribosomal protein S1</fullName>
    </submittedName>
</protein>
<dbReference type="SUPFAM" id="SSF50249">
    <property type="entry name" value="Nucleic acid-binding proteins"/>
    <property type="match status" value="2"/>
</dbReference>
<evidence type="ECO:0000259" key="4">
    <source>
        <dbReference type="PROSITE" id="PS50126"/>
    </source>
</evidence>
<accession>A0ABS3UT71</accession>
<evidence type="ECO:0000256" key="3">
    <source>
        <dbReference type="ARBA" id="ARBA00023274"/>
    </source>
</evidence>
<reference evidence="5 6" key="1">
    <citation type="submission" date="2021-03" db="EMBL/GenBank/DDBJ databases">
        <title>Actinoplanes flavus sp. nov., a novel actinomycete isolated from Coconut Palm rhizosphere soil.</title>
        <authorList>
            <person name="Luo X."/>
        </authorList>
    </citation>
    <scope>NUCLEOTIDE SEQUENCE [LARGE SCALE GENOMIC DNA]</scope>
    <source>
        <strain evidence="5 6">NEAU-H7</strain>
    </source>
</reference>
<evidence type="ECO:0000256" key="2">
    <source>
        <dbReference type="ARBA" id="ARBA00022980"/>
    </source>
</evidence>
<dbReference type="InterPro" id="IPR003029">
    <property type="entry name" value="S1_domain"/>
</dbReference>
<comment type="similarity">
    <text evidence="1">Belongs to the bacterial ribosomal protein bS1 family.</text>
</comment>
<dbReference type="GO" id="GO:0005840">
    <property type="term" value="C:ribosome"/>
    <property type="evidence" value="ECO:0007669"/>
    <property type="project" value="UniProtKB-KW"/>
</dbReference>
<dbReference type="Proteomes" id="UP000679690">
    <property type="component" value="Unassembled WGS sequence"/>
</dbReference>
<dbReference type="RefSeq" id="WP_208470901.1">
    <property type="nucleotide sequence ID" value="NZ_JAGFNS010000023.1"/>
</dbReference>
<evidence type="ECO:0000313" key="6">
    <source>
        <dbReference type="Proteomes" id="UP000679690"/>
    </source>
</evidence>
<keyword evidence="6" id="KW-1185">Reference proteome</keyword>
<gene>
    <name evidence="5" type="ORF">J5X75_30030</name>
</gene>
<dbReference type="Pfam" id="PF00575">
    <property type="entry name" value="S1"/>
    <property type="match status" value="2"/>
</dbReference>
<dbReference type="InterPro" id="IPR050437">
    <property type="entry name" value="Ribos_protein_bS1-like"/>
</dbReference>
<evidence type="ECO:0000313" key="5">
    <source>
        <dbReference type="EMBL" id="MBO3741756.1"/>
    </source>
</evidence>
<dbReference type="PANTHER" id="PTHR10724">
    <property type="entry name" value="30S RIBOSOMAL PROTEIN S1"/>
    <property type="match status" value="1"/>
</dbReference>
<feature type="domain" description="S1 motif" evidence="4">
    <location>
        <begin position="108"/>
        <end position="175"/>
    </location>
</feature>
<dbReference type="InterPro" id="IPR012340">
    <property type="entry name" value="NA-bd_OB-fold"/>
</dbReference>
<comment type="caution">
    <text evidence="5">The sequence shown here is derived from an EMBL/GenBank/DDBJ whole genome shotgun (WGS) entry which is preliminary data.</text>
</comment>
<feature type="domain" description="S1 motif" evidence="4">
    <location>
        <begin position="20"/>
        <end position="93"/>
    </location>
</feature>
<dbReference type="PROSITE" id="PS50126">
    <property type="entry name" value="S1"/>
    <property type="match status" value="2"/>
</dbReference>